<keyword evidence="5 8" id="KW-0812">Transmembrane</keyword>
<sequence length="352" mass="40273">MASEKVSTKIGMAPGSLVYVGEEGAADICVSIIQYSRDRYTETTDADLEACRQAISEDSVTWINITGVHDPDLIGRLGQMFDLHPLVLEDMLNTEGRPKLDDYDTYLFAILKMIDYDPGQNRLDHEQVSLVVRPGLVISLQEKPGDVFDPVRERIRKGKGRIRKLGADYLAYALMDMIVDQYFLAMEQIGEQIEDLQDEVIEDPGEEIVQTIHQSRSRIIFLKKAVWPVREIIHNLLRDDTDLISDDVRVYLRDVYDHAIHVSDTVESHRDILSGVLDIYLTTVSNRMNEVMKVLTVIATIFIPLTFIAGVYGMNFDYMPELSRPWAYPALWAVFLGIFAGLLVWFKRRKWL</sequence>
<evidence type="ECO:0000256" key="8">
    <source>
        <dbReference type="RuleBase" id="RU362010"/>
    </source>
</evidence>
<dbReference type="Proteomes" id="UP000525298">
    <property type="component" value="Unassembled WGS sequence"/>
</dbReference>
<feature type="transmembrane region" description="Helical" evidence="8">
    <location>
        <begin position="294"/>
        <end position="314"/>
    </location>
</feature>
<dbReference type="RefSeq" id="WP_181550416.1">
    <property type="nucleotide sequence ID" value="NZ_JACDUS010000002.1"/>
</dbReference>
<gene>
    <name evidence="8" type="primary">corA</name>
    <name evidence="9" type="ORF">HNR65_001076</name>
</gene>
<dbReference type="FunFam" id="1.20.58.340:FF:000012">
    <property type="entry name" value="Magnesium transport protein CorA"/>
    <property type="match status" value="1"/>
</dbReference>
<dbReference type="GO" id="GO:0050897">
    <property type="term" value="F:cobalt ion binding"/>
    <property type="evidence" value="ECO:0007669"/>
    <property type="project" value="TreeGrafter"/>
</dbReference>
<name>A0A7W0HK35_9BACT</name>
<dbReference type="Gene3D" id="1.20.58.340">
    <property type="entry name" value="Magnesium transport protein CorA, transmembrane region"/>
    <property type="match status" value="2"/>
</dbReference>
<evidence type="ECO:0000313" key="10">
    <source>
        <dbReference type="Proteomes" id="UP000525298"/>
    </source>
</evidence>
<dbReference type="PANTHER" id="PTHR46494:SF1">
    <property type="entry name" value="CORA FAMILY METAL ION TRANSPORTER (EUROFUNG)"/>
    <property type="match status" value="1"/>
</dbReference>
<dbReference type="EMBL" id="JACDUS010000002">
    <property type="protein sequence ID" value="MBA2880758.1"/>
    <property type="molecule type" value="Genomic_DNA"/>
</dbReference>
<dbReference type="GO" id="GO:0000287">
    <property type="term" value="F:magnesium ion binding"/>
    <property type="evidence" value="ECO:0007669"/>
    <property type="project" value="TreeGrafter"/>
</dbReference>
<keyword evidence="8" id="KW-0406">Ion transport</keyword>
<comment type="subcellular location">
    <subcellularLocation>
        <location evidence="1">Cell membrane</location>
        <topology evidence="1">Multi-pass membrane protein</topology>
    </subcellularLocation>
    <subcellularLocation>
        <location evidence="8">Membrane</location>
        <topology evidence="8">Multi-pass membrane protein</topology>
    </subcellularLocation>
</comment>
<evidence type="ECO:0000256" key="5">
    <source>
        <dbReference type="ARBA" id="ARBA00022692"/>
    </source>
</evidence>
<dbReference type="AlphaFoldDB" id="A0A7W0HK35"/>
<comment type="caution">
    <text evidence="9">The sequence shown here is derived from an EMBL/GenBank/DDBJ whole genome shotgun (WGS) entry which is preliminary data.</text>
</comment>
<keyword evidence="4 8" id="KW-1003">Cell membrane</keyword>
<evidence type="ECO:0000256" key="6">
    <source>
        <dbReference type="ARBA" id="ARBA00022989"/>
    </source>
</evidence>
<evidence type="ECO:0000256" key="1">
    <source>
        <dbReference type="ARBA" id="ARBA00004651"/>
    </source>
</evidence>
<keyword evidence="8" id="KW-0460">Magnesium</keyword>
<dbReference type="GO" id="GO:0015087">
    <property type="term" value="F:cobalt ion transmembrane transporter activity"/>
    <property type="evidence" value="ECO:0007669"/>
    <property type="project" value="UniProtKB-UniRule"/>
</dbReference>
<dbReference type="SUPFAM" id="SSF144083">
    <property type="entry name" value="Magnesium transport protein CorA, transmembrane region"/>
    <property type="match status" value="1"/>
</dbReference>
<keyword evidence="7 8" id="KW-0472">Membrane</keyword>
<dbReference type="InterPro" id="IPR045861">
    <property type="entry name" value="CorA_cytoplasmic_dom"/>
</dbReference>
<comment type="function">
    <text evidence="8">Mediates influx of magnesium ions.</text>
</comment>
<evidence type="ECO:0000256" key="2">
    <source>
        <dbReference type="ARBA" id="ARBA00009765"/>
    </source>
</evidence>
<dbReference type="Gene3D" id="3.30.460.20">
    <property type="entry name" value="CorA soluble domain-like"/>
    <property type="match status" value="1"/>
</dbReference>
<organism evidence="9 10">
    <name type="scientific">Desulfosalsimonas propionicica</name>
    <dbReference type="NCBI Taxonomy" id="332175"/>
    <lineage>
        <taxon>Bacteria</taxon>
        <taxon>Pseudomonadati</taxon>
        <taxon>Thermodesulfobacteriota</taxon>
        <taxon>Desulfobacteria</taxon>
        <taxon>Desulfobacterales</taxon>
        <taxon>Desulfosalsimonadaceae</taxon>
        <taxon>Desulfosalsimonas</taxon>
    </lineage>
</organism>
<evidence type="ECO:0000256" key="7">
    <source>
        <dbReference type="ARBA" id="ARBA00023136"/>
    </source>
</evidence>
<dbReference type="InterPro" id="IPR002523">
    <property type="entry name" value="MgTranspt_CorA/ZnTranspt_ZntB"/>
</dbReference>
<dbReference type="NCBIfam" id="TIGR00383">
    <property type="entry name" value="corA"/>
    <property type="match status" value="1"/>
</dbReference>
<dbReference type="PANTHER" id="PTHR46494">
    <property type="entry name" value="CORA FAMILY METAL ION TRANSPORTER (EUROFUNG)"/>
    <property type="match status" value="1"/>
</dbReference>
<evidence type="ECO:0000313" key="9">
    <source>
        <dbReference type="EMBL" id="MBA2880758.1"/>
    </source>
</evidence>
<dbReference type="SUPFAM" id="SSF143865">
    <property type="entry name" value="CorA soluble domain-like"/>
    <property type="match status" value="1"/>
</dbReference>
<dbReference type="InterPro" id="IPR004488">
    <property type="entry name" value="Mg/Co-transport_prot_CorA"/>
</dbReference>
<accession>A0A7W0HK35</accession>
<reference evidence="9 10" key="1">
    <citation type="submission" date="2020-07" db="EMBL/GenBank/DDBJ databases">
        <title>Genomic Encyclopedia of Type Strains, Phase IV (KMG-IV): sequencing the most valuable type-strain genomes for metagenomic binning, comparative biology and taxonomic classification.</title>
        <authorList>
            <person name="Goeker M."/>
        </authorList>
    </citation>
    <scope>NUCLEOTIDE SEQUENCE [LARGE SCALE GENOMIC DNA]</scope>
    <source>
        <strain evidence="9 10">DSM 17721</strain>
    </source>
</reference>
<evidence type="ECO:0000256" key="4">
    <source>
        <dbReference type="ARBA" id="ARBA00022475"/>
    </source>
</evidence>
<dbReference type="GO" id="GO:0015095">
    <property type="term" value="F:magnesium ion transmembrane transporter activity"/>
    <property type="evidence" value="ECO:0007669"/>
    <property type="project" value="UniProtKB-UniRule"/>
</dbReference>
<keyword evidence="6 8" id="KW-1133">Transmembrane helix</keyword>
<feature type="transmembrane region" description="Helical" evidence="8">
    <location>
        <begin position="326"/>
        <end position="346"/>
    </location>
</feature>
<comment type="similarity">
    <text evidence="2 8">Belongs to the CorA metal ion transporter (MIT) (TC 1.A.35) family.</text>
</comment>
<dbReference type="InterPro" id="IPR045863">
    <property type="entry name" value="CorA_TM1_TM2"/>
</dbReference>
<protein>
    <recommendedName>
        <fullName evidence="8">Magnesium transport protein CorA</fullName>
    </recommendedName>
</protein>
<dbReference type="Pfam" id="PF01544">
    <property type="entry name" value="CorA"/>
    <property type="match status" value="1"/>
</dbReference>
<keyword evidence="10" id="KW-1185">Reference proteome</keyword>
<dbReference type="CDD" id="cd12828">
    <property type="entry name" value="TmCorA-like_1"/>
    <property type="match status" value="1"/>
</dbReference>
<keyword evidence="3 8" id="KW-0813">Transport</keyword>
<evidence type="ECO:0000256" key="3">
    <source>
        <dbReference type="ARBA" id="ARBA00022448"/>
    </source>
</evidence>
<dbReference type="GO" id="GO:0005886">
    <property type="term" value="C:plasma membrane"/>
    <property type="evidence" value="ECO:0007669"/>
    <property type="project" value="UniProtKB-SubCell"/>
</dbReference>
<proteinExistence type="inferred from homology"/>